<dbReference type="EMBL" id="DF237073">
    <property type="protein sequence ID" value="GAQ82788.1"/>
    <property type="molecule type" value="Genomic_DNA"/>
</dbReference>
<dbReference type="OrthoDB" id="432970at2759"/>
<proteinExistence type="predicted"/>
<evidence type="ECO:0000313" key="2">
    <source>
        <dbReference type="Proteomes" id="UP000054558"/>
    </source>
</evidence>
<organism evidence="1 2">
    <name type="scientific">Klebsormidium nitens</name>
    <name type="common">Green alga</name>
    <name type="synonym">Ulothrix nitens</name>
    <dbReference type="NCBI Taxonomy" id="105231"/>
    <lineage>
        <taxon>Eukaryota</taxon>
        <taxon>Viridiplantae</taxon>
        <taxon>Streptophyta</taxon>
        <taxon>Klebsormidiophyceae</taxon>
        <taxon>Klebsormidiales</taxon>
        <taxon>Klebsormidiaceae</taxon>
        <taxon>Klebsormidium</taxon>
    </lineage>
</organism>
<evidence type="ECO:0000313" key="1">
    <source>
        <dbReference type="EMBL" id="GAQ82788.1"/>
    </source>
</evidence>
<dbReference type="AlphaFoldDB" id="A0A1Y1I3W1"/>
<sequence length="268" mass="30394">MRLIFIVFWQGCLGRLAEDTKFLKEVLQFALSIRDEVEIAEIEASFTSLLIISNAVQTTRADLSALRSTSLYELVEHAMADSKTKKQIVLAARILFLTFDIDPDHKFLSEYPSIWSTLLALATCGREIEEWIRCQAFFMVLRCLKQVKEFEYDPEAPAVDVIYSLFKADEAAVRRAVQLRRMFSALSEDVCGFKYVEEPKKKQTAGLRDTSEAAKGHPWCSNLLLRPRLESRKCSEASCRNVESEGGTFQVCSKCRIAVYCSKGNLSC</sequence>
<accession>A0A1Y1I3W1</accession>
<reference evidence="1 2" key="1">
    <citation type="journal article" date="2014" name="Nat. Commun.">
        <title>Klebsormidium flaccidum genome reveals primary factors for plant terrestrial adaptation.</title>
        <authorList>
            <person name="Hori K."/>
            <person name="Maruyama F."/>
            <person name="Fujisawa T."/>
            <person name="Togashi T."/>
            <person name="Yamamoto N."/>
            <person name="Seo M."/>
            <person name="Sato S."/>
            <person name="Yamada T."/>
            <person name="Mori H."/>
            <person name="Tajima N."/>
            <person name="Moriyama T."/>
            <person name="Ikeuchi M."/>
            <person name="Watanabe M."/>
            <person name="Wada H."/>
            <person name="Kobayashi K."/>
            <person name="Saito M."/>
            <person name="Masuda T."/>
            <person name="Sasaki-Sekimoto Y."/>
            <person name="Mashiguchi K."/>
            <person name="Awai K."/>
            <person name="Shimojima M."/>
            <person name="Masuda S."/>
            <person name="Iwai M."/>
            <person name="Nobusawa T."/>
            <person name="Narise T."/>
            <person name="Kondo S."/>
            <person name="Saito H."/>
            <person name="Sato R."/>
            <person name="Murakawa M."/>
            <person name="Ihara Y."/>
            <person name="Oshima-Yamada Y."/>
            <person name="Ohtaka K."/>
            <person name="Satoh M."/>
            <person name="Sonobe K."/>
            <person name="Ishii M."/>
            <person name="Ohtani R."/>
            <person name="Kanamori-Sato M."/>
            <person name="Honoki R."/>
            <person name="Miyazaki D."/>
            <person name="Mochizuki H."/>
            <person name="Umetsu J."/>
            <person name="Higashi K."/>
            <person name="Shibata D."/>
            <person name="Kamiya Y."/>
            <person name="Sato N."/>
            <person name="Nakamura Y."/>
            <person name="Tabata S."/>
            <person name="Ida S."/>
            <person name="Kurokawa K."/>
            <person name="Ohta H."/>
        </authorList>
    </citation>
    <scope>NUCLEOTIDE SEQUENCE [LARGE SCALE GENOMIC DNA]</scope>
    <source>
        <strain evidence="1 2">NIES-2285</strain>
    </source>
</reference>
<name>A0A1Y1I3W1_KLENI</name>
<gene>
    <name evidence="1" type="ORF">KFL_001240190</name>
</gene>
<protein>
    <submittedName>
        <fullName evidence="1">Uncharacterized protein</fullName>
    </submittedName>
</protein>
<keyword evidence="2" id="KW-1185">Reference proteome</keyword>
<dbReference type="Proteomes" id="UP000054558">
    <property type="component" value="Unassembled WGS sequence"/>
</dbReference>